<comment type="caution">
    <text evidence="1">The sequence shown here is derived from an EMBL/GenBank/DDBJ whole genome shotgun (WGS) entry which is preliminary data.</text>
</comment>
<evidence type="ECO:0000313" key="2">
    <source>
        <dbReference type="Proteomes" id="UP001596516"/>
    </source>
</evidence>
<name>A0ABW2UQW5_9RHOB</name>
<evidence type="ECO:0000313" key="1">
    <source>
        <dbReference type="EMBL" id="MFC7706313.1"/>
    </source>
</evidence>
<proteinExistence type="predicted"/>
<reference evidence="2" key="1">
    <citation type="journal article" date="2019" name="Int. J. Syst. Evol. Microbiol.">
        <title>The Global Catalogue of Microorganisms (GCM) 10K type strain sequencing project: providing services to taxonomists for standard genome sequencing and annotation.</title>
        <authorList>
            <consortium name="The Broad Institute Genomics Platform"/>
            <consortium name="The Broad Institute Genome Sequencing Center for Infectious Disease"/>
            <person name="Wu L."/>
            <person name="Ma J."/>
        </authorList>
    </citation>
    <scope>NUCLEOTIDE SEQUENCE [LARGE SCALE GENOMIC DNA]</scope>
    <source>
        <strain evidence="2">CGMCC 1.12750</strain>
    </source>
</reference>
<dbReference type="Gene3D" id="3.40.50.300">
    <property type="entry name" value="P-loop containing nucleotide triphosphate hydrolases"/>
    <property type="match status" value="1"/>
</dbReference>
<accession>A0ABW2UQW5</accession>
<gene>
    <name evidence="1" type="ORF">ACFQXB_19265</name>
</gene>
<protein>
    <recommendedName>
        <fullName evidence="3">ATP-binding protein</fullName>
    </recommendedName>
</protein>
<organism evidence="1 2">
    <name type="scientific">Plastorhodobacter daqingensis</name>
    <dbReference type="NCBI Taxonomy" id="1387281"/>
    <lineage>
        <taxon>Bacteria</taxon>
        <taxon>Pseudomonadati</taxon>
        <taxon>Pseudomonadota</taxon>
        <taxon>Alphaproteobacteria</taxon>
        <taxon>Rhodobacterales</taxon>
        <taxon>Paracoccaceae</taxon>
        <taxon>Plastorhodobacter</taxon>
    </lineage>
</organism>
<keyword evidence="2" id="KW-1185">Reference proteome</keyword>
<sequence length="566" mass="62426">MAAAEGPWNPGLTSTIPDRLMPRATLFDPRNGSLGWEDARGLSEVVGLPPQLLATFKPSRLVLHHLLIRVTGGLHVPDGPSYSDLGINLRNMVTAIDSGYVAPALDAIAAAHARLCREAEAIITGELRDIVLARSAGRAQRSRLLEWLVGKSSERPGRSRNEQAVDYAGRWSGEDTADDLHSQCRHALARTLGAILSRRGALLVDEDIIIRVATNLVANSAGSDLVGRLVAPLFDQGAAALGYHRLPPQDDPVVLNTKGASAAGKSSIRPQQRRIAKNLGLDWRDFAIISPDYWRKKLIDYFSLGKDCKYAAMLTGQELEIIDQKLDRLLAENAARGDFPHLLVDRFRFDSFQSDPRHQSAGKLLARFGSRVYLFFLVTPPQETVVRAWRRGLETGRFKAVDDLLFHNIEAYSGMPGLFFYWALRRRKSVHYEFLDNSVARGQTPRTIAFGRDGRLVIQDIRTFCDIERFRHVNVEASDETQVIARQPSDYEAMAFVRRCCTTLDRVDFVLRGTDRIYATAKTGKIVVDPGLVPPELCVDALGDVTLAAATLGALEAGARADTIGA</sequence>
<dbReference type="Proteomes" id="UP001596516">
    <property type="component" value="Unassembled WGS sequence"/>
</dbReference>
<evidence type="ECO:0008006" key="3">
    <source>
        <dbReference type="Google" id="ProtNLM"/>
    </source>
</evidence>
<dbReference type="EMBL" id="JBHTFQ010000017">
    <property type="protein sequence ID" value="MFC7706313.1"/>
    <property type="molecule type" value="Genomic_DNA"/>
</dbReference>
<dbReference type="InterPro" id="IPR027417">
    <property type="entry name" value="P-loop_NTPase"/>
</dbReference>
<dbReference type="RefSeq" id="WP_377406850.1">
    <property type="nucleotide sequence ID" value="NZ_JBHTFQ010000017.1"/>
</dbReference>